<evidence type="ECO:0000313" key="2">
    <source>
        <dbReference type="Proteomes" id="UP000671852"/>
    </source>
</evidence>
<accession>A0A975B2C8</accession>
<dbReference type="EMBL" id="CP046072">
    <property type="protein sequence ID" value="QSZ42843.1"/>
    <property type="molecule type" value="Genomic_DNA"/>
</dbReference>
<protein>
    <submittedName>
        <fullName evidence="1">Uncharacterized protein</fullName>
    </submittedName>
</protein>
<proteinExistence type="predicted"/>
<gene>
    <name evidence="1" type="ORF">GJV85_12230</name>
</gene>
<evidence type="ECO:0000313" key="1">
    <source>
        <dbReference type="EMBL" id="QSZ42843.1"/>
    </source>
</evidence>
<reference evidence="1" key="2">
    <citation type="submission" date="2021-04" db="EMBL/GenBank/DDBJ databases">
        <title>Isolation and characterization of a novel species of the genus Sulfurimonas.</title>
        <authorList>
            <person name="Fukui M."/>
        </authorList>
    </citation>
    <scope>NUCLEOTIDE SEQUENCE</scope>
    <source>
        <strain evidence="1">H1576</strain>
    </source>
</reference>
<sequence>MKNESRINLDITLDRVELTLSGYSRNPFYIPSKERYGVYHLGENRFVTCDNSLSKEEICNIIRSEMKQNSPEQFAQLKNSVPNVRSNLVDVYFFINVDFGREHYLVESLEATEAQRISYWTAWGVLDDGTILNPEHTKVLYSEYLASKCASVALLSV</sequence>
<dbReference type="RefSeq" id="WP_207561654.1">
    <property type="nucleotide sequence ID" value="NZ_CP046072.1"/>
</dbReference>
<dbReference type="KEGG" id="saqt:GJV85_12230"/>
<keyword evidence="2" id="KW-1185">Reference proteome</keyword>
<organism evidence="1 2">
    <name type="scientific">Sulfurimonas aquatica</name>
    <dbReference type="NCBI Taxonomy" id="2672570"/>
    <lineage>
        <taxon>Bacteria</taxon>
        <taxon>Pseudomonadati</taxon>
        <taxon>Campylobacterota</taxon>
        <taxon>Epsilonproteobacteria</taxon>
        <taxon>Campylobacterales</taxon>
        <taxon>Sulfurimonadaceae</taxon>
        <taxon>Sulfurimonas</taxon>
    </lineage>
</organism>
<reference evidence="1" key="1">
    <citation type="submission" date="2019-11" db="EMBL/GenBank/DDBJ databases">
        <authorList>
            <person name="Kojima H."/>
        </authorList>
    </citation>
    <scope>NUCLEOTIDE SEQUENCE</scope>
    <source>
        <strain evidence="1">H1576</strain>
    </source>
</reference>
<dbReference type="Proteomes" id="UP000671852">
    <property type="component" value="Chromosome"/>
</dbReference>
<dbReference type="AlphaFoldDB" id="A0A975B2C8"/>
<name>A0A975B2C8_9BACT</name>